<dbReference type="Gene3D" id="2.60.40.4070">
    <property type="match status" value="1"/>
</dbReference>
<evidence type="ECO:0000313" key="7">
    <source>
        <dbReference type="EMBL" id="GLS85175.1"/>
    </source>
</evidence>
<keyword evidence="3 5" id="KW-1005">Bacterial flagellum biogenesis</keyword>
<dbReference type="InterPro" id="IPR005648">
    <property type="entry name" value="FlgD"/>
</dbReference>
<evidence type="ECO:0000256" key="5">
    <source>
        <dbReference type="RuleBase" id="RU362076"/>
    </source>
</evidence>
<dbReference type="InterPro" id="IPR025965">
    <property type="entry name" value="FlgD/Vpr_Ig-like"/>
</dbReference>
<dbReference type="EMBL" id="BSPP01000002">
    <property type="protein sequence ID" value="GLS85175.1"/>
    <property type="molecule type" value="Genomic_DNA"/>
</dbReference>
<name>A0AA37WZW8_9RHOB</name>
<accession>A0AA37WZW8</accession>
<reference evidence="7 8" key="1">
    <citation type="journal article" date="2014" name="Int. J. Syst. Evol. Microbiol.">
        <title>Complete genome sequence of Corynebacterium casei LMG S-19264T (=DSM 44701T), isolated from a smear-ripened cheese.</title>
        <authorList>
            <consortium name="US DOE Joint Genome Institute (JGI-PGF)"/>
            <person name="Walter F."/>
            <person name="Albersmeier A."/>
            <person name="Kalinowski J."/>
            <person name="Ruckert C."/>
        </authorList>
    </citation>
    <scope>NUCLEOTIDE SEQUENCE [LARGE SCALE GENOMIC DNA]</scope>
    <source>
        <strain evidence="7 8">NBRC 111766</strain>
    </source>
</reference>
<proteinExistence type="inferred from homology"/>
<comment type="caution">
    <text evidence="7">The sequence shown here is derived from an EMBL/GenBank/DDBJ whole genome shotgun (WGS) entry which is preliminary data.</text>
</comment>
<evidence type="ECO:0000256" key="4">
    <source>
        <dbReference type="ARBA" id="ARBA00024746"/>
    </source>
</evidence>
<sequence length="217" mass="22858">METSPITATQTVVSRNSSKAAISADFDTFLKMMTTQMKNQDPMNPIDSADYAVQLATFSSVEQQTKTNQLLEGLTSQFGVLGMAQLAGWVGQEARSAAPVYLGDAAVTISYQPASQADRAVLVVKNAQDQVVSREDVSLEGGTYQWLGADATGTPLPNGLYSLSLESYSGEQQLGDASAVESYAQILEARGGSDGPTLVLAGGVEVRATEITALRVP</sequence>
<protein>
    <recommendedName>
        <fullName evidence="2 5">Basal-body rod modification protein FlgD</fullName>
    </recommendedName>
</protein>
<organism evidence="7 8">
    <name type="scientific">Cypionkella aquatica</name>
    <dbReference type="NCBI Taxonomy" id="1756042"/>
    <lineage>
        <taxon>Bacteria</taxon>
        <taxon>Pseudomonadati</taxon>
        <taxon>Pseudomonadota</taxon>
        <taxon>Alphaproteobacteria</taxon>
        <taxon>Rhodobacterales</taxon>
        <taxon>Paracoccaceae</taxon>
        <taxon>Cypionkella</taxon>
    </lineage>
</organism>
<comment type="function">
    <text evidence="4 5">Required for flagellar hook formation. May act as a scaffolding protein.</text>
</comment>
<dbReference type="Proteomes" id="UP001157355">
    <property type="component" value="Unassembled WGS sequence"/>
</dbReference>
<evidence type="ECO:0000259" key="6">
    <source>
        <dbReference type="Pfam" id="PF13860"/>
    </source>
</evidence>
<evidence type="ECO:0000256" key="3">
    <source>
        <dbReference type="ARBA" id="ARBA00022795"/>
    </source>
</evidence>
<dbReference type="RefSeq" id="WP_284323404.1">
    <property type="nucleotide sequence ID" value="NZ_BSPP01000002.1"/>
</dbReference>
<gene>
    <name evidence="7" type="ORF">GCM10010873_01480</name>
</gene>
<evidence type="ECO:0000256" key="2">
    <source>
        <dbReference type="ARBA" id="ARBA00016013"/>
    </source>
</evidence>
<feature type="domain" description="FlgD/Vpr Ig-like" evidence="6">
    <location>
        <begin position="103"/>
        <end position="170"/>
    </location>
</feature>
<dbReference type="AlphaFoldDB" id="A0AA37WZW8"/>
<dbReference type="NCBIfam" id="NF009453">
    <property type="entry name" value="PRK12813.1"/>
    <property type="match status" value="1"/>
</dbReference>
<dbReference type="Pfam" id="PF13860">
    <property type="entry name" value="FlgD_ig"/>
    <property type="match status" value="1"/>
</dbReference>
<evidence type="ECO:0000256" key="1">
    <source>
        <dbReference type="ARBA" id="ARBA00010577"/>
    </source>
</evidence>
<dbReference type="GO" id="GO:0044781">
    <property type="term" value="P:bacterial-type flagellum organization"/>
    <property type="evidence" value="ECO:0007669"/>
    <property type="project" value="UniProtKB-UniRule"/>
</dbReference>
<keyword evidence="8" id="KW-1185">Reference proteome</keyword>
<comment type="similarity">
    <text evidence="1 5">Belongs to the FlgD family.</text>
</comment>
<evidence type="ECO:0000313" key="8">
    <source>
        <dbReference type="Proteomes" id="UP001157355"/>
    </source>
</evidence>
<dbReference type="Pfam" id="PF03963">
    <property type="entry name" value="FlgD"/>
    <property type="match status" value="1"/>
</dbReference>